<sequence length="79" mass="8597">MMEMIVYLLLLFILLTAFFASFTKDLVNSLIALSLLSSTLVILFIILQAPDVALTEVVVASGITTGFFIITIDKTGGKR</sequence>
<dbReference type="InterPro" id="IPR025383">
    <property type="entry name" value="MrpA_C/MbhD"/>
</dbReference>
<name>A0A1C0A912_9FIRM</name>
<protein>
    <submittedName>
        <fullName evidence="8">Hydrogenase</fullName>
    </submittedName>
</protein>
<dbReference type="Pfam" id="PF13244">
    <property type="entry name" value="MbhD"/>
    <property type="match status" value="1"/>
</dbReference>
<keyword evidence="2" id="KW-1003">Cell membrane</keyword>
<keyword evidence="9" id="KW-1185">Reference proteome</keyword>
<proteinExistence type="predicted"/>
<keyword evidence="5 6" id="KW-0472">Membrane</keyword>
<organism evidence="8 9">
    <name type="scientific">Orenia metallireducens</name>
    <dbReference type="NCBI Taxonomy" id="1413210"/>
    <lineage>
        <taxon>Bacteria</taxon>
        <taxon>Bacillati</taxon>
        <taxon>Bacillota</taxon>
        <taxon>Clostridia</taxon>
        <taxon>Halanaerobiales</taxon>
        <taxon>Halobacteroidaceae</taxon>
        <taxon>Orenia</taxon>
    </lineage>
</organism>
<evidence type="ECO:0000256" key="5">
    <source>
        <dbReference type="ARBA" id="ARBA00023136"/>
    </source>
</evidence>
<comment type="caution">
    <text evidence="8">The sequence shown here is derived from an EMBL/GenBank/DDBJ whole genome shotgun (WGS) entry which is preliminary data.</text>
</comment>
<dbReference type="EMBL" id="LWDV01000009">
    <property type="protein sequence ID" value="OCL26700.1"/>
    <property type="molecule type" value="Genomic_DNA"/>
</dbReference>
<dbReference type="Proteomes" id="UP000093514">
    <property type="component" value="Unassembled WGS sequence"/>
</dbReference>
<reference evidence="8 9" key="2">
    <citation type="submission" date="2016-08" db="EMBL/GenBank/DDBJ databases">
        <title>Orenia metallireducens sp. nov. strain Z6, a Novel Metal-reducing Firmicute from the Deep Subsurface.</title>
        <authorList>
            <person name="Maxim B.I."/>
            <person name="Kenneth K."/>
            <person name="Flynn T.M."/>
            <person name="Oloughlin E.J."/>
            <person name="Locke R.A."/>
            <person name="Weber J.R."/>
            <person name="Egan S.M."/>
            <person name="Mackie R.I."/>
            <person name="Cann I.K."/>
        </authorList>
    </citation>
    <scope>NUCLEOTIDE SEQUENCE [LARGE SCALE GENOMIC DNA]</scope>
    <source>
        <strain evidence="8 9">Z6</strain>
    </source>
</reference>
<dbReference type="GO" id="GO:0005886">
    <property type="term" value="C:plasma membrane"/>
    <property type="evidence" value="ECO:0007669"/>
    <property type="project" value="UniProtKB-SubCell"/>
</dbReference>
<evidence type="ECO:0000256" key="3">
    <source>
        <dbReference type="ARBA" id="ARBA00022692"/>
    </source>
</evidence>
<feature type="transmembrane region" description="Helical" evidence="6">
    <location>
        <begin position="54"/>
        <end position="72"/>
    </location>
</feature>
<dbReference type="Gene3D" id="1.20.120.1200">
    <property type="entry name" value="NADH-ubiquinone/plastoquinone oxidoreductase chain 6, subunit NuoJ"/>
    <property type="match status" value="1"/>
</dbReference>
<evidence type="ECO:0000256" key="1">
    <source>
        <dbReference type="ARBA" id="ARBA00004651"/>
    </source>
</evidence>
<feature type="transmembrane region" description="Helical" evidence="6">
    <location>
        <begin position="30"/>
        <end position="47"/>
    </location>
</feature>
<feature type="domain" description="MrpA C-terminal/MbhD" evidence="7">
    <location>
        <begin position="11"/>
        <end position="75"/>
    </location>
</feature>
<keyword evidence="3 6" id="KW-0812">Transmembrane</keyword>
<evidence type="ECO:0000256" key="6">
    <source>
        <dbReference type="SAM" id="Phobius"/>
    </source>
</evidence>
<dbReference type="AlphaFoldDB" id="A0A1C0A912"/>
<reference evidence="9" key="1">
    <citation type="submission" date="2016-07" db="EMBL/GenBank/DDBJ databases">
        <authorList>
            <person name="Florea S."/>
            <person name="Webb J.S."/>
            <person name="Jaromczyk J."/>
            <person name="Schardl C.L."/>
        </authorList>
    </citation>
    <scope>NUCLEOTIDE SEQUENCE [LARGE SCALE GENOMIC DNA]</scope>
    <source>
        <strain evidence="9">Z6</strain>
    </source>
</reference>
<accession>A0A1C0A912</accession>
<gene>
    <name evidence="8" type="ORF">U472_12050</name>
</gene>
<keyword evidence="4 6" id="KW-1133">Transmembrane helix</keyword>
<evidence type="ECO:0000313" key="9">
    <source>
        <dbReference type="Proteomes" id="UP000093514"/>
    </source>
</evidence>
<evidence type="ECO:0000259" key="7">
    <source>
        <dbReference type="Pfam" id="PF13244"/>
    </source>
</evidence>
<evidence type="ECO:0000256" key="4">
    <source>
        <dbReference type="ARBA" id="ARBA00022989"/>
    </source>
</evidence>
<dbReference type="InterPro" id="IPR042106">
    <property type="entry name" value="Nuo/plastoQ_OxRdtase_6_NuoJ"/>
</dbReference>
<evidence type="ECO:0000313" key="8">
    <source>
        <dbReference type="EMBL" id="OCL26700.1"/>
    </source>
</evidence>
<comment type="subcellular location">
    <subcellularLocation>
        <location evidence="1">Cell membrane</location>
        <topology evidence="1">Multi-pass membrane protein</topology>
    </subcellularLocation>
</comment>
<evidence type="ECO:0000256" key="2">
    <source>
        <dbReference type="ARBA" id="ARBA00022475"/>
    </source>
</evidence>